<dbReference type="SMART" id="SM00028">
    <property type="entry name" value="TPR"/>
    <property type="match status" value="6"/>
</dbReference>
<gene>
    <name evidence="4" type="ORF">B0T26DRAFT_874288</name>
</gene>
<reference evidence="4" key="1">
    <citation type="submission" date="2023-06" db="EMBL/GenBank/DDBJ databases">
        <title>Genome-scale phylogeny and comparative genomics of the fungal order Sordariales.</title>
        <authorList>
            <consortium name="Lawrence Berkeley National Laboratory"/>
            <person name="Hensen N."/>
            <person name="Bonometti L."/>
            <person name="Westerberg I."/>
            <person name="Brannstrom I.O."/>
            <person name="Guillou S."/>
            <person name="Cros-Aarteil S."/>
            <person name="Calhoun S."/>
            <person name="Haridas S."/>
            <person name="Kuo A."/>
            <person name="Mondo S."/>
            <person name="Pangilinan J."/>
            <person name="Riley R."/>
            <person name="LaButti K."/>
            <person name="Andreopoulos B."/>
            <person name="Lipzen A."/>
            <person name="Chen C."/>
            <person name="Yanf M."/>
            <person name="Daum C."/>
            <person name="Ng V."/>
            <person name="Clum A."/>
            <person name="Steindorff A."/>
            <person name="Ohm R."/>
            <person name="Martin F."/>
            <person name="Silar P."/>
            <person name="Natvig D."/>
            <person name="Lalanne C."/>
            <person name="Gautier V."/>
            <person name="Ament-velasquez S.L."/>
            <person name="Kruys A."/>
            <person name="Hutchinson M.I."/>
            <person name="Powell A.J."/>
            <person name="Barry K."/>
            <person name="Miller A.N."/>
            <person name="Grigoriev I.V."/>
            <person name="Debuchy R."/>
            <person name="Gladieux P."/>
            <person name="Thoren M.H."/>
            <person name="Johannesson H."/>
        </authorList>
    </citation>
    <scope>NUCLEOTIDE SEQUENCE</scope>
    <source>
        <strain evidence="4">SMH2392-1A</strain>
    </source>
</reference>
<evidence type="ECO:0000256" key="3">
    <source>
        <dbReference type="SAM" id="MobiDB-lite"/>
    </source>
</evidence>
<comment type="function">
    <text evidence="1">Involved in endocytosis.</text>
</comment>
<dbReference type="InterPro" id="IPR011990">
    <property type="entry name" value="TPR-like_helical_dom_sf"/>
</dbReference>
<dbReference type="PANTHER" id="PTHR23083">
    <property type="entry name" value="TETRATRICOPEPTIDE REPEAT PROTEIN, TPR"/>
    <property type="match status" value="1"/>
</dbReference>
<keyword evidence="5" id="KW-1185">Reference proteome</keyword>
<organism evidence="4 5">
    <name type="scientific">Lasiosphaeria miniovina</name>
    <dbReference type="NCBI Taxonomy" id="1954250"/>
    <lineage>
        <taxon>Eukaryota</taxon>
        <taxon>Fungi</taxon>
        <taxon>Dikarya</taxon>
        <taxon>Ascomycota</taxon>
        <taxon>Pezizomycotina</taxon>
        <taxon>Sordariomycetes</taxon>
        <taxon>Sordariomycetidae</taxon>
        <taxon>Sordariales</taxon>
        <taxon>Lasiosphaeriaceae</taxon>
        <taxon>Lasiosphaeria</taxon>
    </lineage>
</organism>
<dbReference type="Proteomes" id="UP001172101">
    <property type="component" value="Unassembled WGS sequence"/>
</dbReference>
<dbReference type="PANTHER" id="PTHR23083:SF464">
    <property type="entry name" value="TETRATRICOPEPTIDE REPEAT DOMAIN 7, ISOFORM A"/>
    <property type="match status" value="1"/>
</dbReference>
<name>A0AA40A4G6_9PEZI</name>
<feature type="compositionally biased region" description="Basic residues" evidence="3">
    <location>
        <begin position="799"/>
        <end position="813"/>
    </location>
</feature>
<feature type="region of interest" description="Disordered" evidence="3">
    <location>
        <begin position="703"/>
        <end position="824"/>
    </location>
</feature>
<comment type="similarity">
    <text evidence="2">Belongs to the YPP1 family.</text>
</comment>
<evidence type="ECO:0008006" key="6">
    <source>
        <dbReference type="Google" id="ProtNLM"/>
    </source>
</evidence>
<sequence length="1192" mass="131369">MPDAVKAAHYLQQLDDARCEENWDAVPELVRKVRKHAPNRSCLALTALAERVITKAGKKTGERPSTAGDTAGLDISNHLPDLLGGIETEDEFPQDRFQAKVCVGWAHWVLKDYALALSRLPRNFDKEYPLYDGLDALSEWTMVCALKSSYLRANCLARGGQRDKALEAFESALPSLAGVWTTKPARQQLRYWAELFLTEYCMLAGQAVRDKEKSLSTSNCLASFRTWSRYWAGSKGGPLPGGHGFRGSVPRRQVWSEYYFALSEILRQDLPFPTGHSPPNNEVSARNQLRAELKKVETIYQGLLFTETRFPRADEQRAEVEEFVHRIMSNWAILNGRGWKEQDLGAGGRESLSHGVLDTLYGAATKTYHSTAVLRHLFTVHLAVAEFDLAFMSFNSWLELVKKGKIRVETTGHYEPALDDDGTMLETISACIAALCRYGSMDAAEKARGLAAELETWIEKFARAEEGLKVTGTEVSPKIFALAWQSAGLAHAQWARMTFDSESRTQIQEKAVQCLRKSLSPEFGSIVDTRGVFALGLLYAEQRKLSVAIELVKTALLTDRAVGENEVLWNGPYWRERSLVPLWHLLALMLSARQEYLLASRACEGAMEQFKDPFVLFGSKGLSGPYRSDHLNGAGARDAASGGDGLVDEMDDYEKEGILEIKMTQLALIELVDGPADAVNASTELLTLFPRLFGEVEEKLDLNPKLEPPKSSATTLRSFRGSVFGTRSEKSGRARQSVLNEKMETIPSRPQTMQTVQSMATTAPTVQASSEVQDTDPRSSRRSQRSESVKKRSESGKRNSLRKRNSNVSRHRAVSSAGADPDKFLTPFDEVNLPQFFTSGKTPGYETLVPGGLRKSASNASSRLGNTDPTEIPVGGVESFSPLLPFVQFPQGQSWRRRKALLVKVWLVIAGFYRRADLLGDAQKACAEAHKIVQSLEADVSTDTSGALSVRQVGWGEQKSVEELSADVWAVKAELSLARERPYQACADFEAALTHFPDHPAASVGLSNILMDIYSEDLLPSLAFPGLDLWGASSHGAPYMPSSNTNGSSSTITVPVRSKADKFPVLPSEPLGLVTTKAKEPEEQPKANGKPFSAFPSKSVAPDAELPPLHKATSLPLLDRLAARDRAYGLLSGLTKRGSGWNNSEAWFALARAYEESDQLDKAKDALWWCVELEEGMGIREWSCVGAGGYVL</sequence>
<dbReference type="GeneID" id="85331303"/>
<evidence type="ECO:0000313" key="4">
    <source>
        <dbReference type="EMBL" id="KAK0709136.1"/>
    </source>
</evidence>
<feature type="compositionally biased region" description="Polar residues" evidence="3">
    <location>
        <begin position="748"/>
        <end position="772"/>
    </location>
</feature>
<dbReference type="Gene3D" id="1.25.40.10">
    <property type="entry name" value="Tetratricopeptide repeat domain"/>
    <property type="match status" value="1"/>
</dbReference>
<dbReference type="RefSeq" id="XP_060292440.1">
    <property type="nucleotide sequence ID" value="XM_060448033.1"/>
</dbReference>
<evidence type="ECO:0000256" key="1">
    <source>
        <dbReference type="ARBA" id="ARBA00002550"/>
    </source>
</evidence>
<dbReference type="InterPro" id="IPR019734">
    <property type="entry name" value="TPR_rpt"/>
</dbReference>
<dbReference type="SUPFAM" id="SSF48452">
    <property type="entry name" value="TPR-like"/>
    <property type="match status" value="1"/>
</dbReference>
<comment type="caution">
    <text evidence="4">The sequence shown here is derived from an EMBL/GenBank/DDBJ whole genome shotgun (WGS) entry which is preliminary data.</text>
</comment>
<dbReference type="EMBL" id="JAUIRO010000006">
    <property type="protein sequence ID" value="KAK0709136.1"/>
    <property type="molecule type" value="Genomic_DNA"/>
</dbReference>
<dbReference type="InterPro" id="IPR051722">
    <property type="entry name" value="Endocytosis_PI4K-reg_protein"/>
</dbReference>
<evidence type="ECO:0000313" key="5">
    <source>
        <dbReference type="Proteomes" id="UP001172101"/>
    </source>
</evidence>
<feature type="compositionally biased region" description="Basic and acidic residues" evidence="3">
    <location>
        <begin position="775"/>
        <end position="797"/>
    </location>
</feature>
<protein>
    <recommendedName>
        <fullName evidence="6">Filamentation protein</fullName>
    </recommendedName>
</protein>
<accession>A0AA40A4G6</accession>
<dbReference type="AlphaFoldDB" id="A0AA40A4G6"/>
<proteinExistence type="inferred from homology"/>
<evidence type="ECO:0000256" key="2">
    <source>
        <dbReference type="ARBA" id="ARBA00038251"/>
    </source>
</evidence>